<protein>
    <submittedName>
        <fullName evidence="1">Uncharacterized protein</fullName>
    </submittedName>
</protein>
<organism evidence="1 2">
    <name type="scientific">Entomophthora muscae</name>
    <dbReference type="NCBI Taxonomy" id="34485"/>
    <lineage>
        <taxon>Eukaryota</taxon>
        <taxon>Fungi</taxon>
        <taxon>Fungi incertae sedis</taxon>
        <taxon>Zoopagomycota</taxon>
        <taxon>Entomophthoromycotina</taxon>
        <taxon>Entomophthoromycetes</taxon>
        <taxon>Entomophthorales</taxon>
        <taxon>Entomophthoraceae</taxon>
        <taxon>Entomophthora</taxon>
    </lineage>
</organism>
<reference evidence="1" key="1">
    <citation type="submission" date="2022-04" db="EMBL/GenBank/DDBJ databases">
        <title>Genome of the entomopathogenic fungus Entomophthora muscae.</title>
        <authorList>
            <person name="Elya C."/>
            <person name="Lovett B.R."/>
            <person name="Lee E."/>
            <person name="Macias A.M."/>
            <person name="Hajek A.E."/>
            <person name="De Bivort B.L."/>
            <person name="Kasson M.T."/>
            <person name="De Fine Licht H.H."/>
            <person name="Stajich J.E."/>
        </authorList>
    </citation>
    <scope>NUCLEOTIDE SEQUENCE</scope>
    <source>
        <strain evidence="1">Berkeley</strain>
    </source>
</reference>
<dbReference type="Proteomes" id="UP001165960">
    <property type="component" value="Unassembled WGS sequence"/>
</dbReference>
<keyword evidence="2" id="KW-1185">Reference proteome</keyword>
<comment type="caution">
    <text evidence="1">The sequence shown here is derived from an EMBL/GenBank/DDBJ whole genome shotgun (WGS) entry which is preliminary data.</text>
</comment>
<dbReference type="EMBL" id="QTSX02000039">
    <property type="protein sequence ID" value="KAJ9089582.1"/>
    <property type="molecule type" value="Genomic_DNA"/>
</dbReference>
<gene>
    <name evidence="1" type="ORF">DSO57_1011421</name>
</gene>
<evidence type="ECO:0000313" key="2">
    <source>
        <dbReference type="Proteomes" id="UP001165960"/>
    </source>
</evidence>
<name>A0ACC2UT98_9FUNG</name>
<evidence type="ECO:0000313" key="1">
    <source>
        <dbReference type="EMBL" id="KAJ9089582.1"/>
    </source>
</evidence>
<accession>A0ACC2UT98</accession>
<sequence>MLDCWVHKVCEHFLDPALVQFEELTQLDTSDILIPEEIVTQGIGSPINLEQVELSVALGIIEVTPTMLQCLQDGVYLFCKVS</sequence>
<proteinExistence type="predicted"/>